<keyword evidence="1" id="KW-0560">Oxidoreductase</keyword>
<name>A0A7W4JQB7_9PROT</name>
<evidence type="ECO:0000256" key="2">
    <source>
        <dbReference type="ARBA" id="ARBA00023027"/>
    </source>
</evidence>
<feature type="domain" description="3-hydroxyisobutyrate dehydrogenase-like NAD-binding" evidence="5">
    <location>
        <begin position="169"/>
        <end position="289"/>
    </location>
</feature>
<dbReference type="InterPro" id="IPR015815">
    <property type="entry name" value="HIBADH-related"/>
</dbReference>
<dbReference type="EMBL" id="JABEQF010000002">
    <property type="protein sequence ID" value="MBB2188961.1"/>
    <property type="molecule type" value="Genomic_DNA"/>
</dbReference>
<dbReference type="InterPro" id="IPR036291">
    <property type="entry name" value="NAD(P)-bd_dom_sf"/>
</dbReference>
<dbReference type="Gene3D" id="3.40.50.720">
    <property type="entry name" value="NAD(P)-binding Rossmann-like Domain"/>
    <property type="match status" value="1"/>
</dbReference>
<evidence type="ECO:0000256" key="1">
    <source>
        <dbReference type="ARBA" id="ARBA00023002"/>
    </source>
</evidence>
<keyword evidence="2" id="KW-0520">NAD</keyword>
<accession>A0A7W4JQB7</accession>
<dbReference type="Proteomes" id="UP000555756">
    <property type="component" value="Unassembled WGS sequence"/>
</dbReference>
<evidence type="ECO:0000313" key="7">
    <source>
        <dbReference type="Proteomes" id="UP000555756"/>
    </source>
</evidence>
<dbReference type="PANTHER" id="PTHR43060">
    <property type="entry name" value="3-HYDROXYISOBUTYRATE DEHYDROGENASE-LIKE 1, MITOCHONDRIAL-RELATED"/>
    <property type="match status" value="1"/>
</dbReference>
<feature type="active site" evidence="3">
    <location>
        <position position="175"/>
    </location>
</feature>
<dbReference type="InterPro" id="IPR008927">
    <property type="entry name" value="6-PGluconate_DH-like_C_sf"/>
</dbReference>
<protein>
    <submittedName>
        <fullName evidence="6">NAD(P)-dependent oxidoreductase</fullName>
    </submittedName>
</protein>
<dbReference type="InterPro" id="IPR006115">
    <property type="entry name" value="6PGDH_NADP-bd"/>
</dbReference>
<dbReference type="Pfam" id="PF14833">
    <property type="entry name" value="NAD_binding_11"/>
    <property type="match status" value="1"/>
</dbReference>
<evidence type="ECO:0000256" key="3">
    <source>
        <dbReference type="PIRSR" id="PIRSR000103-1"/>
    </source>
</evidence>
<proteinExistence type="predicted"/>
<dbReference type="RefSeq" id="WP_183118151.1">
    <property type="nucleotide sequence ID" value="NZ_JABEQF010000002.1"/>
</dbReference>
<dbReference type="GO" id="GO:0050661">
    <property type="term" value="F:NADP binding"/>
    <property type="evidence" value="ECO:0007669"/>
    <property type="project" value="InterPro"/>
</dbReference>
<evidence type="ECO:0000313" key="6">
    <source>
        <dbReference type="EMBL" id="MBB2188961.1"/>
    </source>
</evidence>
<dbReference type="InterPro" id="IPR029154">
    <property type="entry name" value="HIBADH-like_NADP-bd"/>
</dbReference>
<evidence type="ECO:0000259" key="4">
    <source>
        <dbReference type="Pfam" id="PF03446"/>
    </source>
</evidence>
<dbReference type="Pfam" id="PF03446">
    <property type="entry name" value="NAD_binding_2"/>
    <property type="match status" value="1"/>
</dbReference>
<dbReference type="AlphaFoldDB" id="A0A7W4JQB7"/>
<organism evidence="6 7">
    <name type="scientific">Gluconacetobacter azotocaptans</name>
    <dbReference type="NCBI Taxonomy" id="142834"/>
    <lineage>
        <taxon>Bacteria</taxon>
        <taxon>Pseudomonadati</taxon>
        <taxon>Pseudomonadota</taxon>
        <taxon>Alphaproteobacteria</taxon>
        <taxon>Acetobacterales</taxon>
        <taxon>Acetobacteraceae</taxon>
        <taxon>Gluconacetobacter</taxon>
    </lineage>
</organism>
<reference evidence="6 7" key="1">
    <citation type="submission" date="2020-04" db="EMBL/GenBank/DDBJ databases">
        <title>Description of novel Gluconacetobacter.</title>
        <authorList>
            <person name="Sombolestani A."/>
        </authorList>
    </citation>
    <scope>NUCLEOTIDE SEQUENCE [LARGE SCALE GENOMIC DNA]</scope>
    <source>
        <strain evidence="6 7">LMG 21311</strain>
    </source>
</reference>
<dbReference type="SUPFAM" id="SSF51735">
    <property type="entry name" value="NAD(P)-binding Rossmann-fold domains"/>
    <property type="match status" value="1"/>
</dbReference>
<feature type="domain" description="6-phosphogluconate dehydrogenase NADP-binding" evidence="4">
    <location>
        <begin position="7"/>
        <end position="163"/>
    </location>
</feature>
<dbReference type="GO" id="GO:0051287">
    <property type="term" value="F:NAD binding"/>
    <property type="evidence" value="ECO:0007669"/>
    <property type="project" value="InterPro"/>
</dbReference>
<dbReference type="InterPro" id="IPR013328">
    <property type="entry name" value="6PGD_dom2"/>
</dbReference>
<sequence length="297" mass="30055">MISETPRIGFIGLGQMGLPIAGRLMDGAVAMAVHTRTRAGAGPLLDRGASWADGPAGIASASDIVFTMLGYPEDVEAIYLGPDGLLAHARPGQIFLDLTTSSPDLAGRIAAVGAQRGVAILDAPVSGGVPGARAGMLSVMVGGDVAAFDAMRGLLSRIGSTIARFGGPGAGQQAKICNQIVIAGTMMGVCEGLSVAARAGLDMACVLDTLGGGAAGGFLLKHMGPRIVAGDYVADFYVRHFVKDLGLALAEADKLGMDLPATALARGLYRRLAAQGAEGLGTQALARLYQPAEGEKA</sequence>
<evidence type="ECO:0000259" key="5">
    <source>
        <dbReference type="Pfam" id="PF14833"/>
    </source>
</evidence>
<comment type="caution">
    <text evidence="6">The sequence shown here is derived from an EMBL/GenBank/DDBJ whole genome shotgun (WGS) entry which is preliminary data.</text>
</comment>
<keyword evidence="7" id="KW-1185">Reference proteome</keyword>
<dbReference type="GO" id="GO:0016491">
    <property type="term" value="F:oxidoreductase activity"/>
    <property type="evidence" value="ECO:0007669"/>
    <property type="project" value="UniProtKB-KW"/>
</dbReference>
<dbReference type="SUPFAM" id="SSF48179">
    <property type="entry name" value="6-phosphogluconate dehydrogenase C-terminal domain-like"/>
    <property type="match status" value="1"/>
</dbReference>
<dbReference type="PANTHER" id="PTHR43060:SF15">
    <property type="entry name" value="3-HYDROXYISOBUTYRATE DEHYDROGENASE-LIKE 1, MITOCHONDRIAL-RELATED"/>
    <property type="match status" value="1"/>
</dbReference>
<gene>
    <name evidence="6" type="ORF">HLH34_03145</name>
</gene>
<dbReference type="Gene3D" id="1.10.1040.10">
    <property type="entry name" value="N-(1-d-carboxylethyl)-l-norvaline Dehydrogenase, domain 2"/>
    <property type="match status" value="1"/>
</dbReference>
<dbReference type="PIRSF" id="PIRSF000103">
    <property type="entry name" value="HIBADH"/>
    <property type="match status" value="1"/>
</dbReference>